<proteinExistence type="predicted"/>
<dbReference type="AlphaFoldDB" id="A0A397QB91"/>
<reference evidence="1 2" key="1">
    <citation type="submission" date="2018-08" db="EMBL/GenBank/DDBJ databases">
        <title>Genomic Encyclopedia of Archaeal and Bacterial Type Strains, Phase II (KMG-II): from individual species to whole genera.</title>
        <authorList>
            <person name="Goeker M."/>
        </authorList>
    </citation>
    <scope>NUCLEOTIDE SEQUENCE [LARGE SCALE GENOMIC DNA]</scope>
    <source>
        <strain evidence="1 2">DSM 5002</strain>
    </source>
</reference>
<evidence type="ECO:0000313" key="1">
    <source>
        <dbReference type="EMBL" id="RIA55374.1"/>
    </source>
</evidence>
<accession>A0A397QB91</accession>
<protein>
    <submittedName>
        <fullName evidence="1">Uncharacterized protein</fullName>
    </submittedName>
</protein>
<sequence length="89" mass="9856">MVTLDLNRPDEIAACRAAVSVYVQTYWRARMDGPAYQAAVSAYQEHRPDLSLDEVHGRTSSAIAMAAEVDPDVFWGKSWRLPPGSFKTG</sequence>
<dbReference type="Proteomes" id="UP000266273">
    <property type="component" value="Unassembled WGS sequence"/>
</dbReference>
<comment type="caution">
    <text evidence="1">The sequence shown here is derived from an EMBL/GenBank/DDBJ whole genome shotgun (WGS) entry which is preliminary data.</text>
</comment>
<dbReference type="RefSeq" id="WP_119060284.1">
    <property type="nucleotide sequence ID" value="NZ_QXDF01000001.1"/>
</dbReference>
<organism evidence="1 2">
    <name type="scientific">Dichotomicrobium thermohalophilum</name>
    <dbReference type="NCBI Taxonomy" id="933063"/>
    <lineage>
        <taxon>Bacteria</taxon>
        <taxon>Pseudomonadati</taxon>
        <taxon>Pseudomonadota</taxon>
        <taxon>Alphaproteobacteria</taxon>
        <taxon>Hyphomicrobiales</taxon>
        <taxon>Hyphomicrobiaceae</taxon>
        <taxon>Dichotomicrobium</taxon>
    </lineage>
</organism>
<dbReference type="EMBL" id="QXDF01000001">
    <property type="protein sequence ID" value="RIA55374.1"/>
    <property type="molecule type" value="Genomic_DNA"/>
</dbReference>
<evidence type="ECO:0000313" key="2">
    <source>
        <dbReference type="Proteomes" id="UP000266273"/>
    </source>
</evidence>
<name>A0A397QB91_9HYPH</name>
<keyword evidence="2" id="KW-1185">Reference proteome</keyword>
<gene>
    <name evidence="1" type="ORF">BXY53_0437</name>
</gene>